<name>A0A1Y6ES92_9GAMM</name>
<keyword evidence="1" id="KW-0472">Membrane</keyword>
<gene>
    <name evidence="2" type="ORF">SAMN06297229_1302</name>
</gene>
<sequence>MPKPLPNSTPKITEVGSKEQLQKVLTGDYELPVQEAIKTAFRLSLRSIHPLLPAALMILAVAFLVVSLAGSWFGPLMVDDTYTSAFFYTAWALRILLAPLVGGLIWLGIKLAGGQQAKVKDMFDALPRALPLMLLATITTTIGIVIGSLLKGFPMAAVLVEMVISVFTIAAVPLLLTYKISVLNALYYSVLLVKHQFFKFFMLYVVVFAFIFISLLTLGIGFIITVPFIFILHGVVYSYLFGLLRVNSGTNSNDQQPPDSNDWSA</sequence>
<keyword evidence="3" id="KW-1185">Reference proteome</keyword>
<proteinExistence type="predicted"/>
<evidence type="ECO:0000313" key="3">
    <source>
        <dbReference type="Proteomes" id="UP000194450"/>
    </source>
</evidence>
<keyword evidence="1" id="KW-0812">Transmembrane</keyword>
<protein>
    <submittedName>
        <fullName evidence="2">Uncharacterized protein</fullName>
    </submittedName>
</protein>
<feature type="transmembrane region" description="Helical" evidence="1">
    <location>
        <begin position="222"/>
        <end position="244"/>
    </location>
</feature>
<feature type="transmembrane region" description="Helical" evidence="1">
    <location>
        <begin position="197"/>
        <end position="216"/>
    </location>
</feature>
<keyword evidence="1" id="KW-1133">Transmembrane helix</keyword>
<accession>A0A1Y6ES92</accession>
<evidence type="ECO:0000313" key="2">
    <source>
        <dbReference type="EMBL" id="SMQ65574.1"/>
    </source>
</evidence>
<dbReference type="Proteomes" id="UP000194450">
    <property type="component" value="Unassembled WGS sequence"/>
</dbReference>
<organism evidence="2 3">
    <name type="scientific">Pseudidiomarina planktonica</name>
    <dbReference type="NCBI Taxonomy" id="1323738"/>
    <lineage>
        <taxon>Bacteria</taxon>
        <taxon>Pseudomonadati</taxon>
        <taxon>Pseudomonadota</taxon>
        <taxon>Gammaproteobacteria</taxon>
        <taxon>Alteromonadales</taxon>
        <taxon>Idiomarinaceae</taxon>
        <taxon>Pseudidiomarina</taxon>
    </lineage>
</organism>
<dbReference type="RefSeq" id="WP_086434393.1">
    <property type="nucleotide sequence ID" value="NZ_FXWH01000001.1"/>
</dbReference>
<evidence type="ECO:0000256" key="1">
    <source>
        <dbReference type="SAM" id="Phobius"/>
    </source>
</evidence>
<reference evidence="3" key="1">
    <citation type="submission" date="2017-04" db="EMBL/GenBank/DDBJ databases">
        <authorList>
            <person name="Varghese N."/>
            <person name="Submissions S."/>
        </authorList>
    </citation>
    <scope>NUCLEOTIDE SEQUENCE [LARGE SCALE GENOMIC DNA]</scope>
</reference>
<dbReference type="EMBL" id="FXWH01000001">
    <property type="protein sequence ID" value="SMQ65574.1"/>
    <property type="molecule type" value="Genomic_DNA"/>
</dbReference>
<feature type="transmembrane region" description="Helical" evidence="1">
    <location>
        <begin position="130"/>
        <end position="150"/>
    </location>
</feature>
<feature type="transmembrane region" description="Helical" evidence="1">
    <location>
        <begin position="85"/>
        <end position="109"/>
    </location>
</feature>
<feature type="transmembrane region" description="Helical" evidence="1">
    <location>
        <begin position="51"/>
        <end position="73"/>
    </location>
</feature>
<dbReference type="AlphaFoldDB" id="A0A1Y6ES92"/>
<feature type="transmembrane region" description="Helical" evidence="1">
    <location>
        <begin position="156"/>
        <end position="176"/>
    </location>
</feature>